<dbReference type="InterPro" id="IPR047057">
    <property type="entry name" value="MerR_fam"/>
</dbReference>
<keyword evidence="7" id="KW-1185">Reference proteome</keyword>
<feature type="domain" description="B12-binding" evidence="5">
    <location>
        <begin position="172"/>
        <end position="289"/>
    </location>
</feature>
<reference evidence="6 7" key="1">
    <citation type="submission" date="2023-02" db="EMBL/GenBank/DDBJ databases">
        <title>A bacterium isolated from plastisphere.</title>
        <authorList>
            <person name="Sun Y."/>
        </authorList>
    </citation>
    <scope>NUCLEOTIDE SEQUENCE [LARGE SCALE GENOMIC DNA]</scope>
    <source>
        <strain evidence="7">a-1</strain>
    </source>
</reference>
<dbReference type="InterPro" id="IPR036594">
    <property type="entry name" value="Meth_synthase_dom"/>
</dbReference>
<dbReference type="InterPro" id="IPR009061">
    <property type="entry name" value="DNA-bd_dom_put_sf"/>
</dbReference>
<name>A0ABY7X1S7_9BACL</name>
<dbReference type="PANTHER" id="PTHR30204:SF67">
    <property type="entry name" value="HTH-TYPE TRANSCRIPTIONAL REGULATOR MLRA-RELATED"/>
    <property type="match status" value="1"/>
</dbReference>
<dbReference type="SUPFAM" id="SSF46955">
    <property type="entry name" value="Putative DNA-binding domain"/>
    <property type="match status" value="1"/>
</dbReference>
<dbReference type="Pfam" id="PF02310">
    <property type="entry name" value="B12-binding"/>
    <property type="match status" value="1"/>
</dbReference>
<evidence type="ECO:0000259" key="5">
    <source>
        <dbReference type="PROSITE" id="PS51332"/>
    </source>
</evidence>
<protein>
    <submittedName>
        <fullName evidence="6">MerR family transcriptional regulator</fullName>
    </submittedName>
</protein>
<dbReference type="Pfam" id="PF13411">
    <property type="entry name" value="MerR_1"/>
    <property type="match status" value="1"/>
</dbReference>
<dbReference type="SMART" id="SM00422">
    <property type="entry name" value="HTH_MERR"/>
    <property type="match status" value="1"/>
</dbReference>
<dbReference type="PANTHER" id="PTHR30204">
    <property type="entry name" value="REDOX-CYCLING DRUG-SENSING TRANSCRIPTIONAL ACTIVATOR SOXR"/>
    <property type="match status" value="1"/>
</dbReference>
<evidence type="ECO:0000256" key="3">
    <source>
        <dbReference type="ARBA" id="ARBA00023163"/>
    </source>
</evidence>
<dbReference type="Gene3D" id="1.10.1240.10">
    <property type="entry name" value="Methionine synthase domain"/>
    <property type="match status" value="1"/>
</dbReference>
<dbReference type="CDD" id="cd02065">
    <property type="entry name" value="B12-binding_like"/>
    <property type="match status" value="1"/>
</dbReference>
<dbReference type="Pfam" id="PF02607">
    <property type="entry name" value="B12-binding_2"/>
    <property type="match status" value="1"/>
</dbReference>
<dbReference type="EMBL" id="CP118099">
    <property type="protein sequence ID" value="WDH77063.1"/>
    <property type="molecule type" value="Genomic_DNA"/>
</dbReference>
<dbReference type="Gene3D" id="3.40.50.280">
    <property type="entry name" value="Cobalamin-binding domain"/>
    <property type="match status" value="1"/>
</dbReference>
<dbReference type="PROSITE" id="PS51332">
    <property type="entry name" value="B12_BINDING"/>
    <property type="match status" value="1"/>
</dbReference>
<dbReference type="InterPro" id="IPR000551">
    <property type="entry name" value="MerR-type_HTH_dom"/>
</dbReference>
<dbReference type="InterPro" id="IPR006158">
    <property type="entry name" value="Cobalamin-bd"/>
</dbReference>
<dbReference type="CDD" id="cd01104">
    <property type="entry name" value="HTH_MlrA-CarA"/>
    <property type="match status" value="1"/>
</dbReference>
<dbReference type="InterPro" id="IPR003759">
    <property type="entry name" value="Cbl-bd_cap"/>
</dbReference>
<keyword evidence="1" id="KW-0805">Transcription regulation</keyword>
<sequence>MPKYSIKTVATLTGVNPTTIRAWERRYQFIVPSRTESGHRLYSDQDVEKIKWVVDKQKEGLSVSQAIQQLHQAPEIEPEPSSTKLYDEELKDGLLHALLSFDERSAHDLINRAFNTFSFEKVTKDIIGPLLMDIGSRWEEGSITIAHEHFATAFLRARLSTLSLQMPMNPFLPRITCVCAPGEMHEIGLLFVTLYLRQHGYDVVFLGAGFPKEDLSKALHDIDTTCLIFACTLTEHIPDLLDAIDYIQEEHSGLKIGAGGYAVSLERDRFNGAFLGDSPEEWTKWLSTI</sequence>
<evidence type="ECO:0000259" key="4">
    <source>
        <dbReference type="PROSITE" id="PS50937"/>
    </source>
</evidence>
<dbReference type="Gene3D" id="1.10.1660.10">
    <property type="match status" value="1"/>
</dbReference>
<evidence type="ECO:0000313" key="7">
    <source>
        <dbReference type="Proteomes" id="UP001213680"/>
    </source>
</evidence>
<keyword evidence="3" id="KW-0804">Transcription</keyword>
<proteinExistence type="predicted"/>
<evidence type="ECO:0000313" key="6">
    <source>
        <dbReference type="EMBL" id="WDH77063.1"/>
    </source>
</evidence>
<accession>A0ABY7X1S7</accession>
<gene>
    <name evidence="6" type="ORF">PTI97_05965</name>
</gene>
<keyword evidence="2" id="KW-0238">DNA-binding</keyword>
<dbReference type="PROSITE" id="PS50937">
    <property type="entry name" value="HTH_MERR_2"/>
    <property type="match status" value="1"/>
</dbReference>
<dbReference type="InterPro" id="IPR036724">
    <property type="entry name" value="Cobalamin-bd_sf"/>
</dbReference>
<evidence type="ECO:0000256" key="2">
    <source>
        <dbReference type="ARBA" id="ARBA00023125"/>
    </source>
</evidence>
<dbReference type="RefSeq" id="WP_274357527.1">
    <property type="nucleotide sequence ID" value="NZ_CP118099.1"/>
</dbReference>
<organism evidence="6 7">
    <name type="scientific">Exiguobacterium marinum</name>
    <dbReference type="NCBI Taxonomy" id="273528"/>
    <lineage>
        <taxon>Bacteria</taxon>
        <taxon>Bacillati</taxon>
        <taxon>Bacillota</taxon>
        <taxon>Bacilli</taxon>
        <taxon>Bacillales</taxon>
        <taxon>Bacillales Family XII. Incertae Sedis</taxon>
        <taxon>Exiguobacterium</taxon>
    </lineage>
</organism>
<feature type="domain" description="HTH merR-type" evidence="4">
    <location>
        <begin position="3"/>
        <end position="72"/>
    </location>
</feature>
<evidence type="ECO:0000256" key="1">
    <source>
        <dbReference type="ARBA" id="ARBA00023015"/>
    </source>
</evidence>
<dbReference type="Proteomes" id="UP001213680">
    <property type="component" value="Chromosome"/>
</dbReference>
<dbReference type="SUPFAM" id="SSF52242">
    <property type="entry name" value="Cobalamin (vitamin B12)-binding domain"/>
    <property type="match status" value="1"/>
</dbReference>